<evidence type="ECO:0000256" key="3">
    <source>
        <dbReference type="ARBA" id="ARBA00022475"/>
    </source>
</evidence>
<dbReference type="Gene3D" id="1.20.120.1220">
    <property type="match status" value="1"/>
</dbReference>
<dbReference type="GO" id="GO:0004190">
    <property type="term" value="F:aspartic-type endopeptidase activity"/>
    <property type="evidence" value="ECO:0007669"/>
    <property type="project" value="InterPro"/>
</dbReference>
<accession>A0A380G8F7</accession>
<comment type="similarity">
    <text evidence="2">Belongs to the peptidase A24 family.</text>
</comment>
<dbReference type="Pfam" id="PF06750">
    <property type="entry name" value="A24_N_bact"/>
    <property type="match status" value="1"/>
</dbReference>
<dbReference type="AlphaFoldDB" id="A0A380G8F7"/>
<feature type="transmembrane region" description="Helical" evidence="7">
    <location>
        <begin position="168"/>
        <end position="195"/>
    </location>
</feature>
<proteinExistence type="inferred from homology"/>
<dbReference type="GO" id="GO:0005886">
    <property type="term" value="C:plasma membrane"/>
    <property type="evidence" value="ECO:0007669"/>
    <property type="project" value="UniProtKB-SubCell"/>
</dbReference>
<evidence type="ECO:0000256" key="5">
    <source>
        <dbReference type="ARBA" id="ARBA00022989"/>
    </source>
</evidence>
<evidence type="ECO:0000313" key="11">
    <source>
        <dbReference type="Proteomes" id="UP000255549"/>
    </source>
</evidence>
<dbReference type="InterPro" id="IPR050882">
    <property type="entry name" value="Prepilin_peptidase/N-MTase"/>
</dbReference>
<evidence type="ECO:0000313" key="10">
    <source>
        <dbReference type="EMBL" id="SUM46538.1"/>
    </source>
</evidence>
<feature type="transmembrane region" description="Helical" evidence="7">
    <location>
        <begin position="91"/>
        <end position="110"/>
    </location>
</feature>
<dbReference type="InterPro" id="IPR010627">
    <property type="entry name" value="Prepilin_pept_A24_N"/>
</dbReference>
<evidence type="ECO:0000256" key="4">
    <source>
        <dbReference type="ARBA" id="ARBA00022692"/>
    </source>
</evidence>
<dbReference type="Pfam" id="PF01478">
    <property type="entry name" value="Peptidase_A24"/>
    <property type="match status" value="1"/>
</dbReference>
<dbReference type="PANTHER" id="PTHR30487:SF0">
    <property type="entry name" value="PREPILIN LEADER PEPTIDASE_N-METHYLTRANSFERASE-RELATED"/>
    <property type="match status" value="1"/>
</dbReference>
<evidence type="ECO:0000256" key="1">
    <source>
        <dbReference type="ARBA" id="ARBA00004651"/>
    </source>
</evidence>
<dbReference type="Proteomes" id="UP000255549">
    <property type="component" value="Unassembled WGS sequence"/>
</dbReference>
<gene>
    <name evidence="10" type="primary">pppA</name>
    <name evidence="10" type="ORF">NCTC11048_01595</name>
</gene>
<evidence type="ECO:0000259" key="8">
    <source>
        <dbReference type="Pfam" id="PF01478"/>
    </source>
</evidence>
<protein>
    <submittedName>
        <fullName evidence="10">Type III leader peptidase family protein</fullName>
    </submittedName>
</protein>
<evidence type="ECO:0000256" key="2">
    <source>
        <dbReference type="ARBA" id="ARBA00005801"/>
    </source>
</evidence>
<evidence type="ECO:0000256" key="6">
    <source>
        <dbReference type="ARBA" id="ARBA00023136"/>
    </source>
</evidence>
<comment type="subcellular location">
    <subcellularLocation>
        <location evidence="1">Cell membrane</location>
        <topology evidence="1">Multi-pass membrane protein</topology>
    </subcellularLocation>
</comment>
<organism evidence="10 11">
    <name type="scientific">Staphylococcus intermedius NCTC 11048</name>
    <dbReference type="NCBI Taxonomy" id="1141106"/>
    <lineage>
        <taxon>Bacteria</taxon>
        <taxon>Bacillati</taxon>
        <taxon>Bacillota</taxon>
        <taxon>Bacilli</taxon>
        <taxon>Bacillales</taxon>
        <taxon>Staphylococcaceae</taxon>
        <taxon>Staphylococcus</taxon>
        <taxon>Staphylococcus intermedius group</taxon>
    </lineage>
</organism>
<dbReference type="PANTHER" id="PTHR30487">
    <property type="entry name" value="TYPE 4 PREPILIN-LIKE PROTEINS LEADER PEPTIDE-PROCESSING ENZYME"/>
    <property type="match status" value="1"/>
</dbReference>
<feature type="domain" description="Prepilin peptidase A24 N-terminal" evidence="9">
    <location>
        <begin position="9"/>
        <end position="85"/>
    </location>
</feature>
<feature type="transmembrane region" description="Helical" evidence="7">
    <location>
        <begin position="215"/>
        <end position="237"/>
    </location>
</feature>
<dbReference type="RefSeq" id="WP_019169488.1">
    <property type="nucleotide sequence ID" value="NZ_CAIB01000262.1"/>
</dbReference>
<keyword evidence="5 7" id="KW-1133">Transmembrane helix</keyword>
<keyword evidence="11" id="KW-1185">Reference proteome</keyword>
<keyword evidence="6 7" id="KW-0472">Membrane</keyword>
<dbReference type="STRING" id="1141106.GCA_000308095_00257"/>
<feature type="transmembrane region" description="Helical" evidence="7">
    <location>
        <begin position="144"/>
        <end position="161"/>
    </location>
</feature>
<evidence type="ECO:0000259" key="9">
    <source>
        <dbReference type="Pfam" id="PF06750"/>
    </source>
</evidence>
<feature type="transmembrane region" description="Helical" evidence="7">
    <location>
        <begin position="122"/>
        <end position="138"/>
    </location>
</feature>
<reference evidence="10 11" key="1">
    <citation type="submission" date="2018-06" db="EMBL/GenBank/DDBJ databases">
        <authorList>
            <consortium name="Pathogen Informatics"/>
            <person name="Doyle S."/>
        </authorList>
    </citation>
    <scope>NUCLEOTIDE SEQUENCE [LARGE SCALE GENOMIC DNA]</scope>
    <source>
        <strain evidence="11">NCTC 11048</strain>
    </source>
</reference>
<keyword evidence="3" id="KW-1003">Cell membrane</keyword>
<dbReference type="EMBL" id="UHDP01000003">
    <property type="protein sequence ID" value="SUM46538.1"/>
    <property type="molecule type" value="Genomic_DNA"/>
</dbReference>
<dbReference type="GO" id="GO:0006465">
    <property type="term" value="P:signal peptide processing"/>
    <property type="evidence" value="ECO:0007669"/>
    <property type="project" value="TreeGrafter"/>
</dbReference>
<name>A0A380G8F7_STAIN</name>
<dbReference type="InterPro" id="IPR000045">
    <property type="entry name" value="Prepilin_IV_endopep_pep"/>
</dbReference>
<sequence>MIVALLFGGSILMSFLLQFADHPSLKLKYCFQRSKCETCHQELNLIDLIPIFSFCRLKGRCRHCQHQIPLSLLVGEVLGGLLMVYPLLMPVYIPLCTFYTMTILLLAIAIIDVQTQMIPHRYLALICILLVTLHPSFYLDVPHMLLWLTVFLLGCIQQNYIGMGDIKLFLVVIFFFPMSFLLLFLELIFPIGLLLLPISFVFKWIQQRRVPLAPAIFIAFFIVSTLYPRLISFYGGFL</sequence>
<keyword evidence="4 7" id="KW-0812">Transmembrane</keyword>
<evidence type="ECO:0000256" key="7">
    <source>
        <dbReference type="SAM" id="Phobius"/>
    </source>
</evidence>
<feature type="domain" description="Prepilin type IV endopeptidase peptidase" evidence="8">
    <location>
        <begin position="101"/>
        <end position="195"/>
    </location>
</feature>